<dbReference type="SUPFAM" id="SSF53041">
    <property type="entry name" value="Resolvase-like"/>
    <property type="match status" value="1"/>
</dbReference>
<dbReference type="InterPro" id="IPR011109">
    <property type="entry name" value="DNA_bind_recombinase_dom"/>
</dbReference>
<dbReference type="InterPro" id="IPR038109">
    <property type="entry name" value="DNA_bind_recomb_sf"/>
</dbReference>
<dbReference type="Pfam" id="PF07508">
    <property type="entry name" value="Recombinase"/>
    <property type="match status" value="1"/>
</dbReference>
<accession>A0A385DGW8</accession>
<dbReference type="InterPro" id="IPR036162">
    <property type="entry name" value="Resolvase-like_N_sf"/>
</dbReference>
<feature type="region of interest" description="Disordered" evidence="3">
    <location>
        <begin position="392"/>
        <end position="415"/>
    </location>
</feature>
<dbReference type="Gene3D" id="3.90.1750.20">
    <property type="entry name" value="Putative Large Serine Recombinase, Chain B, Domain 2"/>
    <property type="match status" value="1"/>
</dbReference>
<dbReference type="Pfam" id="PF13408">
    <property type="entry name" value="Zn_ribbon_recom"/>
    <property type="match status" value="1"/>
</dbReference>
<dbReference type="InterPro" id="IPR025827">
    <property type="entry name" value="Zn_ribbon_recom_dom"/>
</dbReference>
<evidence type="ECO:0000256" key="1">
    <source>
        <dbReference type="ARBA" id="ARBA00023125"/>
    </source>
</evidence>
<dbReference type="Proteomes" id="UP000259636">
    <property type="component" value="Chromosome"/>
</dbReference>
<dbReference type="PANTHER" id="PTHR30461">
    <property type="entry name" value="DNA-INVERTASE FROM LAMBDOID PROPHAGE"/>
    <property type="match status" value="1"/>
</dbReference>
<dbReference type="RefSeq" id="WP_117350215.1">
    <property type="nucleotide sequence ID" value="NZ_CP031742.1"/>
</dbReference>
<evidence type="ECO:0000313" key="6">
    <source>
        <dbReference type="Proteomes" id="UP000259636"/>
    </source>
</evidence>
<dbReference type="GO" id="GO:0000150">
    <property type="term" value="F:DNA strand exchange activity"/>
    <property type="evidence" value="ECO:0007669"/>
    <property type="project" value="InterPro"/>
</dbReference>
<name>A0A385DGW8_9ACTN</name>
<dbReference type="PANTHER" id="PTHR30461:SF2">
    <property type="entry name" value="SERINE RECOMBINASE PINE-RELATED"/>
    <property type="match status" value="1"/>
</dbReference>
<protein>
    <submittedName>
        <fullName evidence="5">Recombinase family protein</fullName>
    </submittedName>
</protein>
<organism evidence="5 6">
    <name type="scientific">Streptomyces koyangensis</name>
    <dbReference type="NCBI Taxonomy" id="188770"/>
    <lineage>
        <taxon>Bacteria</taxon>
        <taxon>Bacillati</taxon>
        <taxon>Actinomycetota</taxon>
        <taxon>Actinomycetes</taxon>
        <taxon>Kitasatosporales</taxon>
        <taxon>Streptomycetaceae</taxon>
        <taxon>Streptomyces</taxon>
        <taxon>Streptomyces aurantiacus group</taxon>
    </lineage>
</organism>
<dbReference type="GO" id="GO:0003677">
    <property type="term" value="F:DNA binding"/>
    <property type="evidence" value="ECO:0007669"/>
    <property type="project" value="UniProtKB-KW"/>
</dbReference>
<gene>
    <name evidence="5" type="ORF">D0C37_23435</name>
</gene>
<evidence type="ECO:0000256" key="3">
    <source>
        <dbReference type="SAM" id="MobiDB-lite"/>
    </source>
</evidence>
<dbReference type="SMART" id="SM00857">
    <property type="entry name" value="Resolvase"/>
    <property type="match status" value="1"/>
</dbReference>
<proteinExistence type="predicted"/>
<dbReference type="GeneID" id="300117090"/>
<dbReference type="Gene3D" id="3.40.50.1390">
    <property type="entry name" value="Resolvase, N-terminal catalytic domain"/>
    <property type="match status" value="1"/>
</dbReference>
<reference evidence="5 6" key="1">
    <citation type="submission" date="2018-08" db="EMBL/GenBank/DDBJ databases">
        <authorList>
            <person name="Ferrada E.E."/>
            <person name="Latorre B.A."/>
        </authorList>
    </citation>
    <scope>NUCLEOTIDE SEQUENCE [LARGE SCALE GENOMIC DNA]</scope>
    <source>
        <strain evidence="5 6">VK-A60T</strain>
    </source>
</reference>
<evidence type="ECO:0000256" key="2">
    <source>
        <dbReference type="ARBA" id="ARBA00023172"/>
    </source>
</evidence>
<evidence type="ECO:0000313" key="5">
    <source>
        <dbReference type="EMBL" id="AXQ57259.1"/>
    </source>
</evidence>
<dbReference type="Pfam" id="PF00239">
    <property type="entry name" value="Resolvase"/>
    <property type="match status" value="1"/>
</dbReference>
<evidence type="ECO:0000259" key="4">
    <source>
        <dbReference type="PROSITE" id="PS51737"/>
    </source>
</evidence>
<keyword evidence="2" id="KW-0233">DNA recombination</keyword>
<dbReference type="KEGG" id="sky:D0C37_23435"/>
<dbReference type="CDD" id="cd00338">
    <property type="entry name" value="Ser_Recombinase"/>
    <property type="match status" value="1"/>
</dbReference>
<feature type="domain" description="Recombinase" evidence="4">
    <location>
        <begin position="189"/>
        <end position="309"/>
    </location>
</feature>
<dbReference type="InterPro" id="IPR050639">
    <property type="entry name" value="SSR_resolvase"/>
</dbReference>
<dbReference type="InterPro" id="IPR006119">
    <property type="entry name" value="Resolv_N"/>
</dbReference>
<sequence length="475" mass="52465">MKEAAPIRSWSAADLELLDALKKTEEALPADAPRALLSIRLSVLSSNTTSPVRQELDLRVLAGERGYRVVGVASDLHVSATKVPPWRRKELGEWLNNRVPEFDALLFWQLDRLIRSSADLSVMIDWCDRHGKNLVSRNDPIDLGTESGRELVRLMGSVAEIEGARDSVRTASLWRYSRSQENWIVGKPAYGFTVVAEGGRSRLTVDPEAAKALHWARRMALRGVSARRMALCLRRSGLMSDGLTTATLLRRLRNPALLGHRVEEDRSGGGRRSRSVLDAAGEPIRVAPAIFTAEEFAGLQEALNRRAKQQPPRRPGGATQFAGVLICAECSGNMTVQTTRNKERFYTYLRCAGCRNGGMGAPNPEAVYQRLADDVMKALGELPVQKRTYVPATGKEEKSRSRWEVAGQGRNHRQAWEEGGREAMAGDLLRAGVTCAVRRTRVPGTRAPSVDLELRVPDDVPARLVVRAEEFPPGP</sequence>
<dbReference type="EMBL" id="CP031742">
    <property type="protein sequence ID" value="AXQ57259.1"/>
    <property type="molecule type" value="Genomic_DNA"/>
</dbReference>
<dbReference type="AlphaFoldDB" id="A0A385DGW8"/>
<keyword evidence="1" id="KW-0238">DNA-binding</keyword>
<dbReference type="PROSITE" id="PS51737">
    <property type="entry name" value="RECOMBINASE_DNA_BIND"/>
    <property type="match status" value="1"/>
</dbReference>
<feature type="compositionally biased region" description="Basic and acidic residues" evidence="3">
    <location>
        <begin position="394"/>
        <end position="403"/>
    </location>
</feature>